<sequence>MSGFILGKLLKVFLKDFINVSDKNVKSSFTEVYLTNVSIKNDFLETLNVPFTLKENLIKTVTIKTDIRGISAFALVDGVTIDLALKNSFVESTKEVDLEEIKIRVIKKFEETIEKIANNEMGGSLAFYVKMLIEKIDLLITNINITFSDENSAFSLTANSIRYEDDKLQTAQKNEKKKGYKTRKFIIENLSLTHTYNGNASDILNLPICPVSVSLIEEGTGRVTFSIDLDNNSIVCVTKEQYDHLMISMSKLAFFSQTKNFIQLRPKATVEQDKKAWWKYVVNAVKILKAQNTTTTERTELVNSVKEKYIALYSQWKLKGNQKPKELVDLDIQLNLNEIIKLRYSAFQSMREHTKTKQQVRSFWEKEGLNKNQLEEICKYFERENDAVSLQSEKFGIFVRVENVVVKIENVFTANVRGVYFGGRVFGKGFNIEIQCDGCDVLENITKHPNVLQKVDQKEHIFEMNITRPIVGHTLDVKFNVKETKVVITKVLLMQIAKFLQLPQSADATLLKLFTLKQLRKMYDLATNEIIQIANEKTVKISLNGNVEAPTLCFPLMHDNVVTPFVNVKLGEISVEPLDTSENQNTKFSWKKFKIELQTQSGKIIELVDGVSGNLMFSFPTNEINAVGQTDKVKNTNLAAQKDQPIPPKCLVDIFSTFEPLRVNIDKEKIDFMREMVEEYMSGWDLVFPDDHNDYEDNDTVEIKQKSSQKLQRNLLSFSGLLQEVEVSYSEDKDLSNPMVTIARMKGVHLKILGKDTEATLNGSIEALEVLGKRICEGEIDTNEKEICSIKGKEYGLKWDVLLDTEAKSLKGNFDVSKASAVYNGRLIGGIMRSCMSTLVSFKTDTRDPQKKEQQLRVVLKSPKIVKGDKGHRKFGSIQGTVQMDFNVGEIDLSIQNERFNDVCSGVVSSIHVSVKTGNDSSVVLSVGNIKMYDVENNVTTKEILWNERKLIEFKYSKSIMQNTLHSQIEEIGVHNIDMKINSIQCEASPHFVGKVVNAILQRDVVEMFDAEEVQRELSKGYKNLALGVTSVVKKFALKTKNAISLINPNISIEAPKIILTDDLFQNALIVSLGNFEVQNSYVFNNSCLCQNVTVTISECSVDSKENNVANELLNKITGKTDVAIQWNIDEHKIEECDITCNFENTIGCIVNSSQILFVRGYITSLISNFERNVIQKIKCLRPNNLSLPLKSIKDKTINTKDSVKIGFQLVVKNIEFTFCDLKKVGKVTVSNISSNFQLQKTSNFVFELTVENVTIDDLRPEYAHTFTRIFERLDNGNLIAIHSEGNLNT</sequence>
<dbReference type="Proteomes" id="UP000014680">
    <property type="component" value="Unassembled WGS sequence"/>
</dbReference>
<keyword evidence="2" id="KW-1185">Reference proteome</keyword>
<reference evidence="1 2" key="1">
    <citation type="submission" date="2012-10" db="EMBL/GenBank/DDBJ databases">
        <authorList>
            <person name="Zafar N."/>
            <person name="Inman J."/>
            <person name="Hall N."/>
            <person name="Lorenzi H."/>
            <person name="Caler E."/>
        </authorList>
    </citation>
    <scope>NUCLEOTIDE SEQUENCE [LARGE SCALE GENOMIC DNA]</scope>
    <source>
        <strain evidence="1 2">IP1</strain>
    </source>
</reference>
<dbReference type="RefSeq" id="XP_004253606.1">
    <property type="nucleotide sequence ID" value="XM_004253558.1"/>
</dbReference>
<evidence type="ECO:0008006" key="3">
    <source>
        <dbReference type="Google" id="ProtNLM"/>
    </source>
</evidence>
<dbReference type="OrthoDB" id="990837at2759"/>
<organism evidence="1 2">
    <name type="scientific">Entamoeba invadens IP1</name>
    <dbReference type="NCBI Taxonomy" id="370355"/>
    <lineage>
        <taxon>Eukaryota</taxon>
        <taxon>Amoebozoa</taxon>
        <taxon>Evosea</taxon>
        <taxon>Archamoebae</taxon>
        <taxon>Mastigamoebida</taxon>
        <taxon>Entamoebidae</taxon>
        <taxon>Entamoeba</taxon>
    </lineage>
</organism>
<dbReference type="VEuPathDB" id="AmoebaDB:EIN_043730"/>
<dbReference type="GeneID" id="14885833"/>
<feature type="non-terminal residue" evidence="1">
    <location>
        <position position="1"/>
    </location>
</feature>
<evidence type="ECO:0000313" key="1">
    <source>
        <dbReference type="EMBL" id="ELP86835.1"/>
    </source>
</evidence>
<gene>
    <name evidence="1" type="ORF">EIN_043730</name>
</gene>
<accession>A0A0A1TZ38</accession>
<dbReference type="KEGG" id="eiv:EIN_043730"/>
<proteinExistence type="predicted"/>
<name>A0A0A1TZ38_ENTIV</name>
<feature type="non-terminal residue" evidence="1">
    <location>
        <position position="1290"/>
    </location>
</feature>
<dbReference type="EMBL" id="KB206902">
    <property type="protein sequence ID" value="ELP86835.1"/>
    <property type="molecule type" value="Genomic_DNA"/>
</dbReference>
<evidence type="ECO:0000313" key="2">
    <source>
        <dbReference type="Proteomes" id="UP000014680"/>
    </source>
</evidence>
<protein>
    <recommendedName>
        <fullName evidence="3">Chorein N-terminal domain-containing protein</fullName>
    </recommendedName>
</protein>